<organism evidence="2">
    <name type="scientific">Oryza brachyantha</name>
    <name type="common">malo sina</name>
    <dbReference type="NCBI Taxonomy" id="4533"/>
    <lineage>
        <taxon>Eukaryota</taxon>
        <taxon>Viridiplantae</taxon>
        <taxon>Streptophyta</taxon>
        <taxon>Embryophyta</taxon>
        <taxon>Tracheophyta</taxon>
        <taxon>Spermatophyta</taxon>
        <taxon>Magnoliopsida</taxon>
        <taxon>Liliopsida</taxon>
        <taxon>Poales</taxon>
        <taxon>Poaceae</taxon>
        <taxon>BOP clade</taxon>
        <taxon>Oryzoideae</taxon>
        <taxon>Oryzeae</taxon>
        <taxon>Oryzinae</taxon>
        <taxon>Oryza</taxon>
    </lineage>
</organism>
<dbReference type="GO" id="GO:0016491">
    <property type="term" value="F:oxidoreductase activity"/>
    <property type="evidence" value="ECO:0007669"/>
    <property type="project" value="InterPro"/>
</dbReference>
<reference evidence="2" key="1">
    <citation type="journal article" date="2013" name="Nat. Commun.">
        <title>Whole-genome sequencing of Oryza brachyantha reveals mechanisms underlying Oryza genome evolution.</title>
        <authorList>
            <person name="Chen J."/>
            <person name="Huang Q."/>
            <person name="Gao D."/>
            <person name="Wang J."/>
            <person name="Lang Y."/>
            <person name="Liu T."/>
            <person name="Li B."/>
            <person name="Bai Z."/>
            <person name="Luis Goicoechea J."/>
            <person name="Liang C."/>
            <person name="Chen C."/>
            <person name="Zhang W."/>
            <person name="Sun S."/>
            <person name="Liao Y."/>
            <person name="Zhang X."/>
            <person name="Yang L."/>
            <person name="Song C."/>
            <person name="Wang M."/>
            <person name="Shi J."/>
            <person name="Liu G."/>
            <person name="Liu J."/>
            <person name="Zhou H."/>
            <person name="Zhou W."/>
            <person name="Yu Q."/>
            <person name="An N."/>
            <person name="Chen Y."/>
            <person name="Cai Q."/>
            <person name="Wang B."/>
            <person name="Liu B."/>
            <person name="Min J."/>
            <person name="Huang Y."/>
            <person name="Wu H."/>
            <person name="Li Z."/>
            <person name="Zhang Y."/>
            <person name="Yin Y."/>
            <person name="Song W."/>
            <person name="Jiang J."/>
            <person name="Jackson S.A."/>
            <person name="Wing R.A."/>
            <person name="Wang J."/>
            <person name="Chen M."/>
        </authorList>
    </citation>
    <scope>NUCLEOTIDE SEQUENCE [LARGE SCALE GENOMIC DNA]</scope>
    <source>
        <strain evidence="2">cv. IRGC 101232</strain>
    </source>
</reference>
<dbReference type="OMA" id="MDETHGS"/>
<dbReference type="Gene3D" id="3.20.20.100">
    <property type="entry name" value="NADP-dependent oxidoreductase domain"/>
    <property type="match status" value="1"/>
</dbReference>
<dbReference type="SUPFAM" id="SSF51430">
    <property type="entry name" value="NAD(P)-linked oxidoreductase"/>
    <property type="match status" value="1"/>
</dbReference>
<dbReference type="InterPro" id="IPR036812">
    <property type="entry name" value="NAD(P)_OxRdtase_dom_sf"/>
</dbReference>
<accession>J3LVM7</accession>
<dbReference type="Proteomes" id="UP000006038">
    <property type="component" value="Chromosome 4"/>
</dbReference>
<evidence type="ECO:0000313" key="2">
    <source>
        <dbReference type="EnsemblPlants" id="OB04G12020.1"/>
    </source>
</evidence>
<evidence type="ECO:0000313" key="3">
    <source>
        <dbReference type="Proteomes" id="UP000006038"/>
    </source>
</evidence>
<dbReference type="Pfam" id="PF00248">
    <property type="entry name" value="Aldo_ket_red"/>
    <property type="match status" value="1"/>
</dbReference>
<dbReference type="Gramene" id="OB04G12020.1">
    <property type="protein sequence ID" value="OB04G12020.1"/>
    <property type="gene ID" value="OB04G12020"/>
</dbReference>
<keyword evidence="3" id="KW-1185">Reference proteome</keyword>
<dbReference type="InterPro" id="IPR018170">
    <property type="entry name" value="Aldo/ket_reductase_CS"/>
</dbReference>
<protein>
    <recommendedName>
        <fullName evidence="1">NADP-dependent oxidoreductase domain-containing protein</fullName>
    </recommendedName>
</protein>
<dbReference type="PANTHER" id="PTHR11732">
    <property type="entry name" value="ALDO/KETO REDUCTASE"/>
    <property type="match status" value="1"/>
</dbReference>
<dbReference type="HOGENOM" id="CLU_023205_12_3_1"/>
<feature type="domain" description="NADP-dependent oxidoreductase" evidence="1">
    <location>
        <begin position="7"/>
        <end position="100"/>
    </location>
</feature>
<dbReference type="InterPro" id="IPR023210">
    <property type="entry name" value="NADP_OxRdtase_dom"/>
</dbReference>
<dbReference type="AlphaFoldDB" id="J3LVM7"/>
<dbReference type="eggNOG" id="KOG1577">
    <property type="taxonomic scope" value="Eukaryota"/>
</dbReference>
<proteinExistence type="predicted"/>
<sequence length="132" mass="14790">MNAGWRQEKVREACGASGVVVTAYSPLGAYGAIWGSDAVMKSGVLHDVAARTGKTIAQVALRWLYEQGVCLVARSFNEERMKQNMEIFDWELSEEDKQMIAGMPQRRACRGEYFLSPDGPYKSLHDLWDGEI</sequence>
<name>J3LVM7_ORYBR</name>
<dbReference type="PROSITE" id="PS00063">
    <property type="entry name" value="ALDOKETO_REDUCTASE_3"/>
    <property type="match status" value="1"/>
</dbReference>
<dbReference type="EnsemblPlants" id="OB04G12020.1">
    <property type="protein sequence ID" value="OB04G12020.1"/>
    <property type="gene ID" value="OB04G12020"/>
</dbReference>
<evidence type="ECO:0000259" key="1">
    <source>
        <dbReference type="Pfam" id="PF00248"/>
    </source>
</evidence>
<reference evidence="2" key="2">
    <citation type="submission" date="2013-04" db="UniProtKB">
        <authorList>
            <consortium name="EnsemblPlants"/>
        </authorList>
    </citation>
    <scope>IDENTIFICATION</scope>
</reference>
<dbReference type="InterPro" id="IPR020471">
    <property type="entry name" value="AKR"/>
</dbReference>
<dbReference type="STRING" id="4533.J3LVM7"/>